<dbReference type="OrthoDB" id="7857490at2"/>
<proteinExistence type="predicted"/>
<dbReference type="Proteomes" id="UP000193061">
    <property type="component" value="Unassembled WGS sequence"/>
</dbReference>
<evidence type="ECO:0000313" key="2">
    <source>
        <dbReference type="Proteomes" id="UP000193061"/>
    </source>
</evidence>
<accession>A0A1X6YB26</accession>
<organism evidence="1 2">
    <name type="scientific">Roseovarius albus</name>
    <dbReference type="NCBI Taxonomy" id="1247867"/>
    <lineage>
        <taxon>Bacteria</taxon>
        <taxon>Pseudomonadati</taxon>
        <taxon>Pseudomonadota</taxon>
        <taxon>Alphaproteobacteria</taxon>
        <taxon>Rhodobacterales</taxon>
        <taxon>Roseobacteraceae</taxon>
        <taxon>Roseovarius</taxon>
    </lineage>
</organism>
<dbReference type="AlphaFoldDB" id="A0A1X6YB26"/>
<gene>
    <name evidence="1" type="ORF">ROA7450_00335</name>
</gene>
<dbReference type="RefSeq" id="WP_143534316.1">
    <property type="nucleotide sequence ID" value="NZ_FWFX01000001.1"/>
</dbReference>
<keyword evidence="2" id="KW-1185">Reference proteome</keyword>
<reference evidence="1 2" key="1">
    <citation type="submission" date="2017-03" db="EMBL/GenBank/DDBJ databases">
        <authorList>
            <person name="Afonso C.L."/>
            <person name="Miller P.J."/>
            <person name="Scott M.A."/>
            <person name="Spackman E."/>
            <person name="Goraichik I."/>
            <person name="Dimitrov K.M."/>
            <person name="Suarez D.L."/>
            <person name="Swayne D.E."/>
        </authorList>
    </citation>
    <scope>NUCLEOTIDE SEQUENCE [LARGE SCALE GENOMIC DNA]</scope>
    <source>
        <strain evidence="1 2">CECT 7450</strain>
    </source>
</reference>
<protein>
    <recommendedName>
        <fullName evidence="3">Outer membrane protein beta-barrel domain-containing protein</fullName>
    </recommendedName>
</protein>
<name>A0A1X6YB26_9RHOB</name>
<evidence type="ECO:0008006" key="3">
    <source>
        <dbReference type="Google" id="ProtNLM"/>
    </source>
</evidence>
<evidence type="ECO:0000313" key="1">
    <source>
        <dbReference type="EMBL" id="SLN15270.1"/>
    </source>
</evidence>
<sequence length="214" mass="23298">MLRVIIAILALSTAQVQAGAWPREKGSVFLSYSLEIETEAPYQTYGTIYGEYGVTDKLTLGLDLGGDDTVSDKAFVFARYPGKPAAVGILSAWEIAIGMAENELAFRPGVSIGRGIKWVEIDGWLGLETRSIIFSNGLAGDFEADATLGLSVTKQSKLIFQLQGRIPPIEPAYIKLAPSYIFEQRSGRHLEAGIITGVMGTDELKLKFGAWHHF</sequence>
<dbReference type="EMBL" id="FWFX01000001">
    <property type="protein sequence ID" value="SLN15270.1"/>
    <property type="molecule type" value="Genomic_DNA"/>
</dbReference>